<comment type="caution">
    <text evidence="3">The sequence shown here is derived from an EMBL/GenBank/DDBJ whole genome shotgun (WGS) entry which is preliminary data.</text>
</comment>
<feature type="region of interest" description="Disordered" evidence="1">
    <location>
        <begin position="434"/>
        <end position="461"/>
    </location>
</feature>
<dbReference type="PANTHER" id="PTHR21310">
    <property type="entry name" value="AMINOGLYCOSIDE PHOSPHOTRANSFERASE-RELATED-RELATED"/>
    <property type="match status" value="1"/>
</dbReference>
<dbReference type="PANTHER" id="PTHR21310:SF55">
    <property type="entry name" value="AMINOGLYCOSIDE PHOSPHOTRANSFERASE DOMAIN-CONTAINING PROTEIN"/>
    <property type="match status" value="1"/>
</dbReference>
<dbReference type="EMBL" id="JAWRVI010000123">
    <property type="protein sequence ID" value="KAK4075264.1"/>
    <property type="molecule type" value="Genomic_DNA"/>
</dbReference>
<organism evidence="3 4">
    <name type="scientific">Purpureocillium lilacinum</name>
    <name type="common">Paecilomyces lilacinus</name>
    <dbReference type="NCBI Taxonomy" id="33203"/>
    <lineage>
        <taxon>Eukaryota</taxon>
        <taxon>Fungi</taxon>
        <taxon>Dikarya</taxon>
        <taxon>Ascomycota</taxon>
        <taxon>Pezizomycotina</taxon>
        <taxon>Sordariomycetes</taxon>
        <taxon>Hypocreomycetidae</taxon>
        <taxon>Hypocreales</taxon>
        <taxon>Ophiocordycipitaceae</taxon>
        <taxon>Purpureocillium</taxon>
    </lineage>
</organism>
<name>A0ABR0BG68_PURLI</name>
<accession>A0ABR0BG68</accession>
<dbReference type="Proteomes" id="UP001287286">
    <property type="component" value="Unassembled WGS sequence"/>
</dbReference>
<dbReference type="InterPro" id="IPR002575">
    <property type="entry name" value="Aminoglycoside_PTrfase"/>
</dbReference>
<sequence length="461" mass="53105">MYPAQNLRWVRRRNSRGSEEVRRPRHAGCGYALTAHSGWPAANARSCDIDTVWESVTGPPFANSMTVLIFVHESFHQYHLRRMEDFFDSHVPQGHLFTNAPTCRTRREATQHYLSTSHFKESRPANDGILEVLHVIAHPFSMGQIVDREISVRQDQSVRKSVRIGRSDLNAEKRNLELIKANTTVPVPHVRNYYRTADFEHLVMDRMPGTTLEMAWPMLSAQKRESVADQVVTFIQQLRELQSSEIQAALLQRQPLHTGLRTATDFCRERVRDYLWNKRIAAFVDDRSAAVGDQPNVFTHGDLDWGNIMVADGRVCGIIDLESSGFFPPYWEWVTVKRLSQGHPDGSWFCLLEQRLRNVGCPEWDRMWEVEQVIMALNRHSQWALTPEARQANRMRGWHELAEILGEDQGDPPLVAYSTASEHPWWLELVSRSDGPREEKWEAKKGRPSAANEEVDLHVES</sequence>
<evidence type="ECO:0000256" key="1">
    <source>
        <dbReference type="SAM" id="MobiDB-lite"/>
    </source>
</evidence>
<dbReference type="InterPro" id="IPR011009">
    <property type="entry name" value="Kinase-like_dom_sf"/>
</dbReference>
<reference evidence="3 4" key="1">
    <citation type="journal article" date="2024" name="Microbiol. Resour. Announc.">
        <title>Genome annotations for the ascomycete fungi Trichoderma harzianum, Trichoderma aggressivum, and Purpureocillium lilacinum.</title>
        <authorList>
            <person name="Beijen E.P.W."/>
            <person name="Ohm R.A."/>
        </authorList>
    </citation>
    <scope>NUCLEOTIDE SEQUENCE [LARGE SCALE GENOMIC DNA]</scope>
    <source>
        <strain evidence="3 4">CBS 150709</strain>
    </source>
</reference>
<gene>
    <name evidence="3" type="ORF">Purlil1_12694</name>
</gene>
<evidence type="ECO:0000313" key="3">
    <source>
        <dbReference type="EMBL" id="KAK4075264.1"/>
    </source>
</evidence>
<dbReference type="CDD" id="cd05120">
    <property type="entry name" value="APH_ChoK_like"/>
    <property type="match status" value="1"/>
</dbReference>
<dbReference type="Pfam" id="PF01636">
    <property type="entry name" value="APH"/>
    <property type="match status" value="1"/>
</dbReference>
<dbReference type="InterPro" id="IPR051678">
    <property type="entry name" value="AGP_Transferase"/>
</dbReference>
<evidence type="ECO:0000313" key="4">
    <source>
        <dbReference type="Proteomes" id="UP001287286"/>
    </source>
</evidence>
<proteinExistence type="predicted"/>
<protein>
    <recommendedName>
        <fullName evidence="2">Aminoglycoside phosphotransferase domain-containing protein</fullName>
    </recommendedName>
</protein>
<feature type="domain" description="Aminoglycoside phosphotransferase" evidence="2">
    <location>
        <begin position="167"/>
        <end position="336"/>
    </location>
</feature>
<feature type="compositionally biased region" description="Basic and acidic residues" evidence="1">
    <location>
        <begin position="434"/>
        <end position="445"/>
    </location>
</feature>
<dbReference type="SUPFAM" id="SSF56112">
    <property type="entry name" value="Protein kinase-like (PK-like)"/>
    <property type="match status" value="1"/>
</dbReference>
<evidence type="ECO:0000259" key="2">
    <source>
        <dbReference type="Pfam" id="PF01636"/>
    </source>
</evidence>
<dbReference type="Gene3D" id="3.90.1200.10">
    <property type="match status" value="1"/>
</dbReference>
<keyword evidence="4" id="KW-1185">Reference proteome</keyword>